<gene>
    <name evidence="1" type="ORF">ACFQVD_03650</name>
</gene>
<evidence type="ECO:0000313" key="2">
    <source>
        <dbReference type="Proteomes" id="UP001596514"/>
    </source>
</evidence>
<accession>A0ABW2ST83</accession>
<dbReference type="NCBIfam" id="TIGR04267">
    <property type="entry name" value="mod_HExxH"/>
    <property type="match status" value="1"/>
</dbReference>
<protein>
    <submittedName>
        <fullName evidence="1">HEXXH motif domain-containing protein</fullName>
    </submittedName>
</protein>
<dbReference type="EMBL" id="JBHTEE010000001">
    <property type="protein sequence ID" value="MFC7599203.1"/>
    <property type="molecule type" value="Genomic_DNA"/>
</dbReference>
<name>A0ABW2ST83_9ACTN</name>
<dbReference type="RefSeq" id="WP_364147970.1">
    <property type="nucleotide sequence ID" value="NZ_JBHSIJ010000002.1"/>
</dbReference>
<evidence type="ECO:0000313" key="1">
    <source>
        <dbReference type="EMBL" id="MFC7599203.1"/>
    </source>
</evidence>
<keyword evidence="2" id="KW-1185">Reference proteome</keyword>
<organism evidence="1 2">
    <name type="scientific">Streptosporangium amethystogenes subsp. fukuiense</name>
    <dbReference type="NCBI Taxonomy" id="698418"/>
    <lineage>
        <taxon>Bacteria</taxon>
        <taxon>Bacillati</taxon>
        <taxon>Actinomycetota</taxon>
        <taxon>Actinomycetes</taxon>
        <taxon>Streptosporangiales</taxon>
        <taxon>Streptosporangiaceae</taxon>
        <taxon>Streptosporangium</taxon>
    </lineage>
</organism>
<comment type="caution">
    <text evidence="1">The sequence shown here is derived from an EMBL/GenBank/DDBJ whole genome shotgun (WGS) entry which is preliminary data.</text>
</comment>
<dbReference type="InterPro" id="IPR026337">
    <property type="entry name" value="AKG_HExxH"/>
</dbReference>
<reference evidence="2" key="1">
    <citation type="journal article" date="2019" name="Int. J. Syst. Evol. Microbiol.">
        <title>The Global Catalogue of Microorganisms (GCM) 10K type strain sequencing project: providing services to taxonomists for standard genome sequencing and annotation.</title>
        <authorList>
            <consortium name="The Broad Institute Genomics Platform"/>
            <consortium name="The Broad Institute Genome Sequencing Center for Infectious Disease"/>
            <person name="Wu L."/>
            <person name="Ma J."/>
        </authorList>
    </citation>
    <scope>NUCLEOTIDE SEQUENCE [LARGE SCALE GENOMIC DNA]</scope>
    <source>
        <strain evidence="2">JCM 10083</strain>
    </source>
</reference>
<proteinExistence type="predicted"/>
<sequence length="434" mass="47875">MRHGSQQVSDKTFLTLAAGEGGAGAVAELRAAQRARNRVLVRAVVGEARSAGHPGADLAMRAYGLLAELEGQADEEVERLLRYPAVGAWAWRTYRSLRSGDDSRDDPAQLGALAVVVAVRARVRCRVRLPVRDSTIMLPSLGRLTLPTGAPATVDVEVRPDGDGAELDAGGLTVRVAPPGDRPGWQALRGWSVIPGFDLVVDDLDPYRWPVEGVAEPRLGRERLRAWRAHLDDAWRVLTAHHRHVAEEVSSTVSVLTPVKAPDRGQNSASTREAFGTVAMSDPWHGLGLAATLAHEIQHAKLTALTDVIPLTLPDDGRRYYAPWRDDPRPAYGLLQGSYAYLGVAEFWRRQHRFERDAEAFRARVELARWRRGAYQVTGTLLASGSLNERGEEFVACMRRTLEECAAEPVDDLAEAQALREAERHLDAWRRRNT</sequence>
<dbReference type="Proteomes" id="UP001596514">
    <property type="component" value="Unassembled WGS sequence"/>
</dbReference>